<sequence length="354" mass="37923">MTLTEYGLTPARAAQQPAELTLARITTQDRTLYTAATETGPVRAEVAGRLANMAAGPEEFPAVGDWVLLRGTPTAGDVAIIERLLPRTSVFSRVAAGRSGAEQVVAANVDTLMLCMALDENFNLRRMERYLAVANASGAMPAIVLTKADKAPDLTDQLSAVRALSGNAPVVFCDATRTDGIVSLAALIEPGKTVAFLGSSGVGKTTLINRLLGEDRLATGAIRENDAHGRHTTTSRDLLLLPSGGIVIDTPGMRALSLLDADTETTFADITDLATQCRFNDCTHQQEPGCAVQAAIAAGTLDPERLASFRRLQEEQAVNVALRGRARERAKIDQIFGSRKQMKQVMRTAKQRRR</sequence>
<dbReference type="SUPFAM" id="SSF52540">
    <property type="entry name" value="P-loop containing nucleoside triphosphate hydrolases"/>
    <property type="match status" value="1"/>
</dbReference>
<dbReference type="EC" id="3.6.1.-" evidence="10"/>
<feature type="binding site" evidence="10">
    <location>
        <begin position="146"/>
        <end position="149"/>
    </location>
    <ligand>
        <name>GTP</name>
        <dbReference type="ChEBI" id="CHEBI:37565"/>
    </ligand>
</feature>
<keyword evidence="14" id="KW-1185">Reference proteome</keyword>
<dbReference type="InterPro" id="IPR010914">
    <property type="entry name" value="RsgA_GTPase_dom"/>
</dbReference>
<feature type="binding site" evidence="10">
    <location>
        <position position="282"/>
    </location>
    <ligand>
        <name>Zn(2+)</name>
        <dbReference type="ChEBI" id="CHEBI:29105"/>
    </ligand>
</feature>
<evidence type="ECO:0000256" key="7">
    <source>
        <dbReference type="ARBA" id="ARBA00022833"/>
    </source>
</evidence>
<keyword evidence="2 10" id="KW-0690">Ribosome biogenesis</keyword>
<protein>
    <recommendedName>
        <fullName evidence="10">Small ribosomal subunit biogenesis GTPase RsgA</fullName>
        <ecNumber evidence="10">3.6.1.-</ecNumber>
    </recommendedName>
</protein>
<keyword evidence="7 10" id="KW-0862">Zinc</keyword>
<gene>
    <name evidence="10 13" type="primary">rsgA</name>
    <name evidence="13" type="ORF">ACFQ47_04650</name>
</gene>
<dbReference type="NCBIfam" id="TIGR00157">
    <property type="entry name" value="ribosome small subunit-dependent GTPase A"/>
    <property type="match status" value="1"/>
</dbReference>
<feature type="binding site" evidence="10">
    <location>
        <begin position="198"/>
        <end position="206"/>
    </location>
    <ligand>
        <name>GTP</name>
        <dbReference type="ChEBI" id="CHEBI:37565"/>
    </ligand>
</feature>
<keyword evidence="6 10" id="KW-0378">Hydrolase</keyword>
<dbReference type="InterPro" id="IPR004881">
    <property type="entry name" value="Ribosome_biogen_GTPase_RsgA"/>
</dbReference>
<feature type="domain" description="CP-type G" evidence="12">
    <location>
        <begin position="101"/>
        <end position="256"/>
    </location>
</feature>
<comment type="caution">
    <text evidence="13">The sequence shown here is derived from an EMBL/GenBank/DDBJ whole genome shotgun (WGS) entry which is preliminary data.</text>
</comment>
<evidence type="ECO:0000256" key="1">
    <source>
        <dbReference type="ARBA" id="ARBA00022490"/>
    </source>
</evidence>
<dbReference type="PANTHER" id="PTHR32120">
    <property type="entry name" value="SMALL RIBOSOMAL SUBUNIT BIOGENESIS GTPASE RSGA"/>
    <property type="match status" value="1"/>
</dbReference>
<evidence type="ECO:0000259" key="12">
    <source>
        <dbReference type="PROSITE" id="PS51721"/>
    </source>
</evidence>
<keyword evidence="4 10" id="KW-0699">rRNA-binding</keyword>
<dbReference type="EMBL" id="JBHTOG010000020">
    <property type="protein sequence ID" value="MFD1431969.1"/>
    <property type="molecule type" value="Genomic_DNA"/>
</dbReference>
<comment type="subcellular location">
    <subcellularLocation>
        <location evidence="10">Cytoplasm</location>
    </subcellularLocation>
</comment>
<accession>A0ABW4CM27</accession>
<dbReference type="PANTHER" id="PTHR32120:SF10">
    <property type="entry name" value="SMALL RIBOSOMAL SUBUNIT BIOGENESIS GTPASE RSGA"/>
    <property type="match status" value="1"/>
</dbReference>
<feature type="domain" description="EngC GTPase" evidence="11">
    <location>
        <begin position="107"/>
        <end position="254"/>
    </location>
</feature>
<comment type="cofactor">
    <cofactor evidence="10">
        <name>Zn(2+)</name>
        <dbReference type="ChEBI" id="CHEBI:29105"/>
    </cofactor>
    <text evidence="10">Binds 1 zinc ion per subunit.</text>
</comment>
<reference evidence="14" key="1">
    <citation type="journal article" date="2019" name="Int. J. Syst. Evol. Microbiol.">
        <title>The Global Catalogue of Microorganisms (GCM) 10K type strain sequencing project: providing services to taxonomists for standard genome sequencing and annotation.</title>
        <authorList>
            <consortium name="The Broad Institute Genomics Platform"/>
            <consortium name="The Broad Institute Genome Sequencing Center for Infectious Disease"/>
            <person name="Wu L."/>
            <person name="Ma J."/>
        </authorList>
    </citation>
    <scope>NUCLEOTIDE SEQUENCE [LARGE SCALE GENOMIC DNA]</scope>
    <source>
        <strain evidence="14">CCM 8947</strain>
    </source>
</reference>
<comment type="similarity">
    <text evidence="10">Belongs to the TRAFAC class YlqF/YawG GTPase family. RsgA subfamily.</text>
</comment>
<keyword evidence="9 10" id="KW-0342">GTP-binding</keyword>
<evidence type="ECO:0000256" key="8">
    <source>
        <dbReference type="ARBA" id="ARBA00022884"/>
    </source>
</evidence>
<dbReference type="InterPro" id="IPR030378">
    <property type="entry name" value="G_CP_dom"/>
</dbReference>
<evidence type="ECO:0000256" key="9">
    <source>
        <dbReference type="ARBA" id="ARBA00023134"/>
    </source>
</evidence>
<keyword evidence="5 10" id="KW-0547">Nucleotide-binding</keyword>
<dbReference type="InterPro" id="IPR027417">
    <property type="entry name" value="P-loop_NTPase"/>
</dbReference>
<evidence type="ECO:0000256" key="6">
    <source>
        <dbReference type="ARBA" id="ARBA00022801"/>
    </source>
</evidence>
<dbReference type="PROSITE" id="PS51721">
    <property type="entry name" value="G_CP"/>
    <property type="match status" value="1"/>
</dbReference>
<evidence type="ECO:0000256" key="3">
    <source>
        <dbReference type="ARBA" id="ARBA00022723"/>
    </source>
</evidence>
<evidence type="ECO:0000313" key="13">
    <source>
        <dbReference type="EMBL" id="MFD1431969.1"/>
    </source>
</evidence>
<evidence type="ECO:0000256" key="5">
    <source>
        <dbReference type="ARBA" id="ARBA00022741"/>
    </source>
</evidence>
<dbReference type="RefSeq" id="WP_125696041.1">
    <property type="nucleotide sequence ID" value="NZ_JBHTOG010000020.1"/>
</dbReference>
<keyword evidence="8 10" id="KW-0694">RNA-binding</keyword>
<name>A0ABW4CM27_9LACO</name>
<dbReference type="Gene3D" id="1.10.40.50">
    <property type="entry name" value="Probable gtpase engc, domain 3"/>
    <property type="match status" value="1"/>
</dbReference>
<evidence type="ECO:0000256" key="2">
    <source>
        <dbReference type="ARBA" id="ARBA00022517"/>
    </source>
</evidence>
<keyword evidence="1 10" id="KW-0963">Cytoplasm</keyword>
<evidence type="ECO:0000259" key="11">
    <source>
        <dbReference type="PROSITE" id="PS50936"/>
    </source>
</evidence>
<evidence type="ECO:0000256" key="10">
    <source>
        <dbReference type="HAMAP-Rule" id="MF_01820"/>
    </source>
</evidence>
<dbReference type="Proteomes" id="UP001597192">
    <property type="component" value="Unassembled WGS sequence"/>
</dbReference>
<dbReference type="Pfam" id="PF03193">
    <property type="entry name" value="RsgA_GTPase"/>
    <property type="match status" value="1"/>
</dbReference>
<comment type="function">
    <text evidence="10">One of several proteins that assist in the late maturation steps of the functional core of the 30S ribosomal subunit. Helps release RbfA from mature subunits. May play a role in the assembly of ribosomal proteins into the subunit. Circularly permuted GTPase that catalyzes slow GTP hydrolysis, GTPase activity is stimulated by the 30S ribosomal subunit.</text>
</comment>
<dbReference type="PROSITE" id="PS50936">
    <property type="entry name" value="ENGC_GTPASE"/>
    <property type="match status" value="1"/>
</dbReference>
<dbReference type="HAMAP" id="MF_01820">
    <property type="entry name" value="GTPase_RsgA"/>
    <property type="match status" value="1"/>
</dbReference>
<feature type="binding site" evidence="10">
    <location>
        <position position="284"/>
    </location>
    <ligand>
        <name>Zn(2+)</name>
        <dbReference type="ChEBI" id="CHEBI:29105"/>
    </ligand>
</feature>
<evidence type="ECO:0000256" key="4">
    <source>
        <dbReference type="ARBA" id="ARBA00022730"/>
    </source>
</evidence>
<comment type="subunit">
    <text evidence="10">Monomer. Associates with 30S ribosomal subunit, binds 16S rRNA.</text>
</comment>
<feature type="binding site" evidence="10">
    <location>
        <position position="277"/>
    </location>
    <ligand>
        <name>Zn(2+)</name>
        <dbReference type="ChEBI" id="CHEBI:29105"/>
    </ligand>
</feature>
<proteinExistence type="inferred from homology"/>
<evidence type="ECO:0000313" key="14">
    <source>
        <dbReference type="Proteomes" id="UP001597192"/>
    </source>
</evidence>
<organism evidence="13 14">
    <name type="scientific">Lacticaseibacillus yichunensis</name>
    <dbReference type="NCBI Taxonomy" id="2486015"/>
    <lineage>
        <taxon>Bacteria</taxon>
        <taxon>Bacillati</taxon>
        <taxon>Bacillota</taxon>
        <taxon>Bacilli</taxon>
        <taxon>Lactobacillales</taxon>
        <taxon>Lactobacillaceae</taxon>
        <taxon>Lacticaseibacillus</taxon>
    </lineage>
</organism>
<dbReference type="Gene3D" id="3.40.50.300">
    <property type="entry name" value="P-loop containing nucleotide triphosphate hydrolases"/>
    <property type="match status" value="1"/>
</dbReference>
<dbReference type="CDD" id="cd01854">
    <property type="entry name" value="YjeQ_EngC"/>
    <property type="match status" value="1"/>
</dbReference>
<keyword evidence="3 10" id="KW-0479">Metal-binding</keyword>
<feature type="binding site" evidence="10">
    <location>
        <position position="290"/>
    </location>
    <ligand>
        <name>Zn(2+)</name>
        <dbReference type="ChEBI" id="CHEBI:29105"/>
    </ligand>
</feature>